<keyword evidence="2" id="KW-0808">Transferase</keyword>
<dbReference type="EMBL" id="PTJC01000005">
    <property type="protein sequence ID" value="PPK87826.1"/>
    <property type="molecule type" value="Genomic_DNA"/>
</dbReference>
<reference evidence="2 3" key="1">
    <citation type="submission" date="2018-02" db="EMBL/GenBank/DDBJ databases">
        <title>Genomic Encyclopedia of Archaeal and Bacterial Type Strains, Phase II (KMG-II): from individual species to whole genera.</title>
        <authorList>
            <person name="Goeker M."/>
        </authorList>
    </citation>
    <scope>NUCLEOTIDE SEQUENCE [LARGE SCALE GENOMIC DNA]</scope>
    <source>
        <strain evidence="2 3">DSM 29526</strain>
    </source>
</reference>
<evidence type="ECO:0000313" key="3">
    <source>
        <dbReference type="Proteomes" id="UP000237662"/>
    </source>
</evidence>
<keyword evidence="3" id="KW-1185">Reference proteome</keyword>
<comment type="caution">
    <text evidence="2">The sequence shown here is derived from an EMBL/GenBank/DDBJ whole genome shotgun (WGS) entry which is preliminary data.</text>
</comment>
<dbReference type="SUPFAM" id="SSF52540">
    <property type="entry name" value="P-loop containing nucleoside triphosphate hydrolases"/>
    <property type="match status" value="1"/>
</dbReference>
<feature type="domain" description="Aminoglycoside phosphotransferase" evidence="1">
    <location>
        <begin position="102"/>
        <end position="269"/>
    </location>
</feature>
<dbReference type="InterPro" id="IPR027417">
    <property type="entry name" value="P-loop_NTPase"/>
</dbReference>
<dbReference type="SUPFAM" id="SSF56112">
    <property type="entry name" value="Protein kinase-like (PK-like)"/>
    <property type="match status" value="1"/>
</dbReference>
<dbReference type="Gene3D" id="3.40.50.300">
    <property type="entry name" value="P-loop containing nucleotide triphosphate hydrolases"/>
    <property type="match status" value="1"/>
</dbReference>
<keyword evidence="2" id="KW-0418">Kinase</keyword>
<gene>
    <name evidence="2" type="ORF">CLV84_0779</name>
</gene>
<dbReference type="Gene3D" id="3.90.1200.10">
    <property type="match status" value="1"/>
</dbReference>
<evidence type="ECO:0000313" key="2">
    <source>
        <dbReference type="EMBL" id="PPK87826.1"/>
    </source>
</evidence>
<dbReference type="OrthoDB" id="2088152at2"/>
<dbReference type="InterPro" id="IPR002575">
    <property type="entry name" value="Aminoglycoside_PTrfase"/>
</dbReference>
<dbReference type="Proteomes" id="UP000237662">
    <property type="component" value="Unassembled WGS sequence"/>
</dbReference>
<sequence length="760" mass="86738">MKSVSLTTPVRIAGQPVRVLFIANPDGRPRWVWPADARRPTFLSFYPAVTLRQRAFRLAVRLIFMLGLQRLVFSSVVIDRPEMAGESDWALFTGTTGPNRKEVLIRDRQTVVKIAVGPDSQDNLANEARTLKKLEGAKTPLPFVYPNLVHYADHRLSITRLADYGTWDTITPDHIEALRSLRAGFSEQGGLHTWPEWIATNERLTALEAGSDTRIPGRLLTDLLVLAAAFDPVRPVRYGLSHGDFTPWNTLRTDGRQLGIIDWELAREQTPVGYDYFHFHLQQGIMVERKSWSRIYADIHAGLTPLVKLAVFGSIRVNVDRYLRLYLLHHLTYYLSVYTRQEVWHPQIHWQLEVWRDALGDLTPSGHGRPQLIASLFAALAGVDYAVLKLGDGDPADLPPDSDLDILLSRTAAETLIARIQSFRGVDRVRIVRKSFMASLAIVLSNGQLLHLDLIWKLKRKATVFLEAATLIEGARVNAHGIRVVNERDTADYLRLFYGLNGQPIPEKYAVPGGELPVLPIQSNRGWQKWRNRFDYVQDTLLTAWRDRGFVVTFSGVDGAGKSTVIGEVTQLIDKRIRRPVKVLRHRPSVLPILSAYVHGKEGAEQRSVERLPRTGNNRNLLSSLLRFGYYFTDYLFGQAYVYVRYVLRGYAVVYDRYYYDFVLDARRSNIELPAIVPRLGLPLLMKPRYNFFLYADPDTILARKQELDRATIVDLTNRYRALFRDCQDRYPRHVFASVENVELAETLATVRETLQTSIK</sequence>
<proteinExistence type="predicted"/>
<evidence type="ECO:0000259" key="1">
    <source>
        <dbReference type="Pfam" id="PF01636"/>
    </source>
</evidence>
<name>A0A2S6I8J5_9BACT</name>
<protein>
    <submittedName>
        <fullName evidence="2">Thymidylate kinase</fullName>
    </submittedName>
</protein>
<dbReference type="RefSeq" id="WP_146088699.1">
    <property type="nucleotide sequence ID" value="NZ_PTJC01000005.1"/>
</dbReference>
<dbReference type="AlphaFoldDB" id="A0A2S6I8J5"/>
<dbReference type="InterPro" id="IPR011009">
    <property type="entry name" value="Kinase-like_dom_sf"/>
</dbReference>
<dbReference type="Pfam" id="PF01636">
    <property type="entry name" value="APH"/>
    <property type="match status" value="1"/>
</dbReference>
<organism evidence="2 3">
    <name type="scientific">Neolewinella xylanilytica</name>
    <dbReference type="NCBI Taxonomy" id="1514080"/>
    <lineage>
        <taxon>Bacteria</taxon>
        <taxon>Pseudomonadati</taxon>
        <taxon>Bacteroidota</taxon>
        <taxon>Saprospiria</taxon>
        <taxon>Saprospirales</taxon>
        <taxon>Lewinellaceae</taxon>
        <taxon>Neolewinella</taxon>
    </lineage>
</organism>
<accession>A0A2S6I8J5</accession>
<dbReference type="GO" id="GO:0016301">
    <property type="term" value="F:kinase activity"/>
    <property type="evidence" value="ECO:0007669"/>
    <property type="project" value="UniProtKB-KW"/>
</dbReference>